<name>A0ACA9QQR1_9GLOM</name>
<proteinExistence type="predicted"/>
<sequence length="92" mass="10578">MVRSLITLDEIVNDITRSKPNEVTLIPPAFNDSHDLATRVTLTYPLLARAIRLRERINTLVVYDIFIIVGMAQIYRTAIVTYYDIQDLRVAD</sequence>
<comment type="caution">
    <text evidence="1">The sequence shown here is derived from an EMBL/GenBank/DDBJ whole genome shotgun (WGS) entry which is preliminary data.</text>
</comment>
<evidence type="ECO:0000313" key="2">
    <source>
        <dbReference type="Proteomes" id="UP000789920"/>
    </source>
</evidence>
<protein>
    <submittedName>
        <fullName evidence="1">35698_t:CDS:1</fullName>
    </submittedName>
</protein>
<evidence type="ECO:0000313" key="1">
    <source>
        <dbReference type="EMBL" id="CAG8761914.1"/>
    </source>
</evidence>
<accession>A0ACA9QQR1</accession>
<dbReference type="Proteomes" id="UP000789920">
    <property type="component" value="Unassembled WGS sequence"/>
</dbReference>
<reference evidence="1" key="1">
    <citation type="submission" date="2021-06" db="EMBL/GenBank/DDBJ databases">
        <authorList>
            <person name="Kallberg Y."/>
            <person name="Tangrot J."/>
            <person name="Rosling A."/>
        </authorList>
    </citation>
    <scope>NUCLEOTIDE SEQUENCE</scope>
    <source>
        <strain evidence="1">MA461A</strain>
    </source>
</reference>
<dbReference type="EMBL" id="CAJVQC010036709">
    <property type="protein sequence ID" value="CAG8761914.1"/>
    <property type="molecule type" value="Genomic_DNA"/>
</dbReference>
<organism evidence="1 2">
    <name type="scientific">Racocetra persica</name>
    <dbReference type="NCBI Taxonomy" id="160502"/>
    <lineage>
        <taxon>Eukaryota</taxon>
        <taxon>Fungi</taxon>
        <taxon>Fungi incertae sedis</taxon>
        <taxon>Mucoromycota</taxon>
        <taxon>Glomeromycotina</taxon>
        <taxon>Glomeromycetes</taxon>
        <taxon>Diversisporales</taxon>
        <taxon>Gigasporaceae</taxon>
        <taxon>Racocetra</taxon>
    </lineage>
</organism>
<feature type="non-terminal residue" evidence="1">
    <location>
        <position position="92"/>
    </location>
</feature>
<gene>
    <name evidence="1" type="ORF">RPERSI_LOCUS15323</name>
</gene>
<keyword evidence="2" id="KW-1185">Reference proteome</keyword>